<keyword evidence="1" id="KW-0175">Coiled coil</keyword>
<comment type="caution">
    <text evidence="2">The sequence shown here is derived from an EMBL/GenBank/DDBJ whole genome shotgun (WGS) entry which is preliminary data.</text>
</comment>
<sequence>MENKKNRLKVVTQSSEDTLFECLKSQLPIEYVNDIDELNIALLDEKAEVVFVYRTLFEYVCSGLNNQQKLSVSVNNWKRFSKLLVDYYKHNRGSFLVTNTLDIKLNPEGFFKLLNIKKVTLPECQPSPESILLAKHIISSDPEFLKLNQYLEAISTPLGPNIFDTNLSLEDVDAIVDSRVSTFKELNDKINSQNAIIQDLSFRINVNEQELAQLDSQLVDAFNAINDSDMLQKNFAMLAKVAERKLNTLSEKLEAVEFEKRKYRRQRDRLEKRLTASSNDIEQTKRALNKTNKSLEQQKQEADKLSHVMSEERKKYVISTKVLTREKQKLEAALNEQMKENSKMLAEFTLLQKEIEYVKNSKLWAANQFVQKAKNKIAKKAGREATEYDISLIATSEYFDIRWYLETYPDVACSDIHPAAHYLTYGFAEGRLPSPAFDGNWYLSRYSDVAESGINPLLHFIKYGKSEGRVASPKMLSSR</sequence>
<dbReference type="OrthoDB" id="7068720at2"/>
<gene>
    <name evidence="2" type="ORF">DXV75_06155</name>
</gene>
<keyword evidence="3" id="KW-1185">Reference proteome</keyword>
<accession>A0A3D8M9V6</accession>
<evidence type="ECO:0000256" key="1">
    <source>
        <dbReference type="SAM" id="Coils"/>
    </source>
</evidence>
<protein>
    <submittedName>
        <fullName evidence="2">Uncharacterized protein</fullName>
    </submittedName>
</protein>
<dbReference type="AlphaFoldDB" id="A0A3D8M9V6"/>
<evidence type="ECO:0000313" key="3">
    <source>
        <dbReference type="Proteomes" id="UP000256561"/>
    </source>
</evidence>
<dbReference type="EMBL" id="QRHA01000004">
    <property type="protein sequence ID" value="RDV26575.1"/>
    <property type="molecule type" value="Genomic_DNA"/>
</dbReference>
<reference evidence="3" key="1">
    <citation type="submission" date="2018-08" db="EMBL/GenBank/DDBJ databases">
        <authorList>
            <person name="Zhang J."/>
            <person name="Du Z.-J."/>
        </authorList>
    </citation>
    <scope>NUCLEOTIDE SEQUENCE [LARGE SCALE GENOMIC DNA]</scope>
    <source>
        <strain evidence="3">KCTC 52655</strain>
    </source>
</reference>
<dbReference type="RefSeq" id="WP_115592529.1">
    <property type="nucleotide sequence ID" value="NZ_QRHA01000004.1"/>
</dbReference>
<feature type="coiled-coil region" evidence="1">
    <location>
        <begin position="239"/>
        <end position="347"/>
    </location>
</feature>
<organism evidence="2 3">
    <name type="scientific">Alteromonas aestuariivivens</name>
    <dbReference type="NCBI Taxonomy" id="1938339"/>
    <lineage>
        <taxon>Bacteria</taxon>
        <taxon>Pseudomonadati</taxon>
        <taxon>Pseudomonadota</taxon>
        <taxon>Gammaproteobacteria</taxon>
        <taxon>Alteromonadales</taxon>
        <taxon>Alteromonadaceae</taxon>
        <taxon>Alteromonas/Salinimonas group</taxon>
        <taxon>Alteromonas</taxon>
    </lineage>
</organism>
<dbReference type="Proteomes" id="UP000256561">
    <property type="component" value="Unassembled WGS sequence"/>
</dbReference>
<evidence type="ECO:0000313" key="2">
    <source>
        <dbReference type="EMBL" id="RDV26575.1"/>
    </source>
</evidence>
<name>A0A3D8M9V6_9ALTE</name>
<proteinExistence type="predicted"/>